<feature type="transmembrane region" description="Helical" evidence="2">
    <location>
        <begin position="522"/>
        <end position="544"/>
    </location>
</feature>
<dbReference type="Proteomes" id="UP001381693">
    <property type="component" value="Unassembled WGS sequence"/>
</dbReference>
<gene>
    <name evidence="3" type="ORF">SK128_009306</name>
</gene>
<name>A0AAN9ADH1_HALRR</name>
<sequence>MDESTPEVNKYGAKFWIKFDFRSFICEWGTSGANYGIDPITVIHDLVLVQTCMARDDNSLKSSEYVISRSTGRRYNEVVQEFLKQKLGKSEPQLSNNSIPPSQILTAHSDKAGPEEGSYVSWECPDTPGTKRPISIPDGNEDLDNTPGSHTKPKAKPSSSSSKYSSSVSGMDSFRTADPFSPLAKNVVRLSDSSMQSPWNDSNPFSSGSRGSKSSSKHGGLDEISSGSPASRPGSDVITVFPKNSVFPSPDRSMHGPPLTTFTCADDANDSFTSIPIQTPTPKEDHDFSKGKCPPVNPHTPSIRLTSVKGSSLSLFDGSLIKESTTPSKQQPTLAPVIDQSDLLSPSLGPLTEMTKSRHPLGKEGYGQESPDSLEFSVSSVESRKSEGKSLGACSHASQITPSDHSQDESSKPNQSEDLRSFYTPDTTSVHPRALDFENTSGRSESLKKFRTPQDDSIASYPPEEMDVKTYTINISTPPRSAASSRSSVHRREIPLWQVSDDMDLYQNEITRRKNIRRRLRCGWCLIVFGTLLLITCIIAILAIEIPAHREEVSKVIPNSQALVNSDDGFEGKV</sequence>
<dbReference type="EMBL" id="JAXCGZ010005977">
    <property type="protein sequence ID" value="KAK7080347.1"/>
    <property type="molecule type" value="Genomic_DNA"/>
</dbReference>
<reference evidence="3 4" key="1">
    <citation type="submission" date="2023-11" db="EMBL/GenBank/DDBJ databases">
        <title>Halocaridina rubra genome assembly.</title>
        <authorList>
            <person name="Smith C."/>
        </authorList>
    </citation>
    <scope>NUCLEOTIDE SEQUENCE [LARGE SCALE GENOMIC DNA]</scope>
    <source>
        <strain evidence="3">EP-1</strain>
        <tissue evidence="3">Whole</tissue>
    </source>
</reference>
<feature type="compositionally biased region" description="Basic and acidic residues" evidence="1">
    <location>
        <begin position="445"/>
        <end position="454"/>
    </location>
</feature>
<organism evidence="3 4">
    <name type="scientific">Halocaridina rubra</name>
    <name type="common">Hawaiian red shrimp</name>
    <dbReference type="NCBI Taxonomy" id="373956"/>
    <lineage>
        <taxon>Eukaryota</taxon>
        <taxon>Metazoa</taxon>
        <taxon>Ecdysozoa</taxon>
        <taxon>Arthropoda</taxon>
        <taxon>Crustacea</taxon>
        <taxon>Multicrustacea</taxon>
        <taxon>Malacostraca</taxon>
        <taxon>Eumalacostraca</taxon>
        <taxon>Eucarida</taxon>
        <taxon>Decapoda</taxon>
        <taxon>Pleocyemata</taxon>
        <taxon>Caridea</taxon>
        <taxon>Atyoidea</taxon>
        <taxon>Atyidae</taxon>
        <taxon>Halocaridina</taxon>
    </lineage>
</organism>
<evidence type="ECO:0000313" key="4">
    <source>
        <dbReference type="Proteomes" id="UP001381693"/>
    </source>
</evidence>
<feature type="compositionally biased region" description="Low complexity" evidence="1">
    <location>
        <begin position="206"/>
        <end position="218"/>
    </location>
</feature>
<dbReference type="AlphaFoldDB" id="A0AAN9ADH1"/>
<accession>A0AAN9ADH1</accession>
<feature type="region of interest" description="Disordered" evidence="1">
    <location>
        <begin position="192"/>
        <end position="305"/>
    </location>
</feature>
<proteinExistence type="predicted"/>
<feature type="compositionally biased region" description="Low complexity" evidence="1">
    <location>
        <begin position="156"/>
        <end position="173"/>
    </location>
</feature>
<evidence type="ECO:0000256" key="1">
    <source>
        <dbReference type="SAM" id="MobiDB-lite"/>
    </source>
</evidence>
<feature type="compositionally biased region" description="Polar residues" evidence="1">
    <location>
        <begin position="92"/>
        <end position="106"/>
    </location>
</feature>
<evidence type="ECO:0000256" key="2">
    <source>
        <dbReference type="SAM" id="Phobius"/>
    </source>
</evidence>
<feature type="region of interest" description="Disordered" evidence="1">
    <location>
        <begin position="322"/>
        <end position="462"/>
    </location>
</feature>
<feature type="compositionally biased region" description="Polar residues" evidence="1">
    <location>
        <begin position="322"/>
        <end position="333"/>
    </location>
</feature>
<keyword evidence="2" id="KW-0472">Membrane</keyword>
<feature type="region of interest" description="Disordered" evidence="1">
    <location>
        <begin position="87"/>
        <end position="180"/>
    </location>
</feature>
<protein>
    <submittedName>
        <fullName evidence="3">Uncharacterized protein</fullName>
    </submittedName>
</protein>
<evidence type="ECO:0000313" key="3">
    <source>
        <dbReference type="EMBL" id="KAK7080347.1"/>
    </source>
</evidence>
<feature type="compositionally biased region" description="Polar residues" evidence="1">
    <location>
        <begin position="270"/>
        <end position="281"/>
    </location>
</feature>
<feature type="compositionally biased region" description="Polar residues" evidence="1">
    <location>
        <begin position="192"/>
        <end position="205"/>
    </location>
</feature>
<comment type="caution">
    <text evidence="3">The sequence shown here is derived from an EMBL/GenBank/DDBJ whole genome shotgun (WGS) entry which is preliminary data.</text>
</comment>
<keyword evidence="2" id="KW-0812">Transmembrane</keyword>
<feature type="compositionally biased region" description="Basic and acidic residues" evidence="1">
    <location>
        <begin position="405"/>
        <end position="420"/>
    </location>
</feature>
<keyword evidence="4" id="KW-1185">Reference proteome</keyword>
<keyword evidence="2" id="KW-1133">Transmembrane helix</keyword>